<evidence type="ECO:0000313" key="2">
    <source>
        <dbReference type="Proteomes" id="UP000807504"/>
    </source>
</evidence>
<reference evidence="1" key="1">
    <citation type="journal article" date="2020" name="bioRxiv">
        <title>Chromosome-level reference genome of the European wasp spider Argiope bruennichi: a resource for studies on range expansion and evolutionary adaptation.</title>
        <authorList>
            <person name="Sheffer M.M."/>
            <person name="Hoppe A."/>
            <person name="Krehenwinkel H."/>
            <person name="Uhl G."/>
            <person name="Kuss A.W."/>
            <person name="Jensen L."/>
            <person name="Jensen C."/>
            <person name="Gillespie R.G."/>
            <person name="Hoff K.J."/>
            <person name="Prost S."/>
        </authorList>
    </citation>
    <scope>NUCLEOTIDE SEQUENCE</scope>
</reference>
<name>A0A8T0EV31_ARGBR</name>
<sequence>MGHVAMPETTKSAIVKRTTKYLRVLVKNAFAVPMDSAVSTVPEIKCVLAILAMLNLKEGAQAFSQEN</sequence>
<proteinExistence type="predicted"/>
<organism evidence="1 2">
    <name type="scientific">Argiope bruennichi</name>
    <name type="common">Wasp spider</name>
    <name type="synonym">Aranea bruennichi</name>
    <dbReference type="NCBI Taxonomy" id="94029"/>
    <lineage>
        <taxon>Eukaryota</taxon>
        <taxon>Metazoa</taxon>
        <taxon>Ecdysozoa</taxon>
        <taxon>Arthropoda</taxon>
        <taxon>Chelicerata</taxon>
        <taxon>Arachnida</taxon>
        <taxon>Araneae</taxon>
        <taxon>Araneomorphae</taxon>
        <taxon>Entelegynae</taxon>
        <taxon>Araneoidea</taxon>
        <taxon>Araneidae</taxon>
        <taxon>Argiope</taxon>
    </lineage>
</organism>
<dbReference type="EMBL" id="JABXBU010002072">
    <property type="protein sequence ID" value="KAF8778236.1"/>
    <property type="molecule type" value="Genomic_DNA"/>
</dbReference>
<keyword evidence="2" id="KW-1185">Reference proteome</keyword>
<protein>
    <submittedName>
        <fullName evidence="1">Uncharacterized protein</fullName>
    </submittedName>
</protein>
<comment type="caution">
    <text evidence="1">The sequence shown here is derived from an EMBL/GenBank/DDBJ whole genome shotgun (WGS) entry which is preliminary data.</text>
</comment>
<reference evidence="1" key="2">
    <citation type="submission" date="2020-06" db="EMBL/GenBank/DDBJ databases">
        <authorList>
            <person name="Sheffer M."/>
        </authorList>
    </citation>
    <scope>NUCLEOTIDE SEQUENCE</scope>
</reference>
<gene>
    <name evidence="1" type="ORF">HNY73_014977</name>
</gene>
<dbReference type="Proteomes" id="UP000807504">
    <property type="component" value="Unassembled WGS sequence"/>
</dbReference>
<accession>A0A8T0EV31</accession>
<evidence type="ECO:0000313" key="1">
    <source>
        <dbReference type="EMBL" id="KAF8778236.1"/>
    </source>
</evidence>
<dbReference type="AlphaFoldDB" id="A0A8T0EV31"/>